<evidence type="ECO:0000256" key="8">
    <source>
        <dbReference type="ARBA" id="ARBA00022989"/>
    </source>
</evidence>
<evidence type="ECO:0000256" key="2">
    <source>
        <dbReference type="ARBA" id="ARBA00007891"/>
    </source>
</evidence>
<keyword evidence="5" id="KW-0256">Endoplasmic reticulum</keyword>
<dbReference type="Pfam" id="PF09753">
    <property type="entry name" value="Use1"/>
    <property type="match status" value="1"/>
</dbReference>
<evidence type="ECO:0000256" key="11">
    <source>
        <dbReference type="SAM" id="Phobius"/>
    </source>
</evidence>
<reference evidence="12 13" key="1">
    <citation type="journal article" date="2023" name="Hortic Res">
        <title>Pangenome of water caltrop reveals structural variations and asymmetric subgenome divergence after allopolyploidization.</title>
        <authorList>
            <person name="Zhang X."/>
            <person name="Chen Y."/>
            <person name="Wang L."/>
            <person name="Yuan Y."/>
            <person name="Fang M."/>
            <person name="Shi L."/>
            <person name="Lu R."/>
            <person name="Comes H.P."/>
            <person name="Ma Y."/>
            <person name="Chen Y."/>
            <person name="Huang G."/>
            <person name="Zhou Y."/>
            <person name="Zheng Z."/>
            <person name="Qiu Y."/>
        </authorList>
    </citation>
    <scope>NUCLEOTIDE SEQUENCE [LARGE SCALE GENOMIC DNA]</scope>
    <source>
        <tissue evidence="12">Roots</tissue>
    </source>
</reference>
<evidence type="ECO:0000256" key="1">
    <source>
        <dbReference type="ARBA" id="ARBA00004163"/>
    </source>
</evidence>
<proteinExistence type="inferred from homology"/>
<comment type="similarity">
    <text evidence="2">Belongs to the USE1 family.</text>
</comment>
<keyword evidence="9 11" id="KW-0472">Membrane</keyword>
<name>A0AAN7JWB0_9MYRT</name>
<feature type="compositionally biased region" description="Basic and acidic residues" evidence="10">
    <location>
        <begin position="133"/>
        <end position="143"/>
    </location>
</feature>
<dbReference type="InterPro" id="IPR019150">
    <property type="entry name" value="Vesicle_transport_protein_Use1"/>
</dbReference>
<keyword evidence="3" id="KW-0813">Transport</keyword>
<dbReference type="PANTHER" id="PTHR13050">
    <property type="entry name" value="USE1-LIKE PROTEIN"/>
    <property type="match status" value="1"/>
</dbReference>
<evidence type="ECO:0000256" key="3">
    <source>
        <dbReference type="ARBA" id="ARBA00022448"/>
    </source>
</evidence>
<evidence type="ECO:0000256" key="5">
    <source>
        <dbReference type="ARBA" id="ARBA00022824"/>
    </source>
</evidence>
<evidence type="ECO:0000256" key="9">
    <source>
        <dbReference type="ARBA" id="ARBA00023136"/>
    </source>
</evidence>
<feature type="region of interest" description="Disordered" evidence="10">
    <location>
        <begin position="88"/>
        <end position="153"/>
    </location>
</feature>
<keyword evidence="13" id="KW-1185">Reference proteome</keyword>
<keyword evidence="7" id="KW-0653">Protein transport</keyword>
<protein>
    <recommendedName>
        <fullName evidence="14">Vesicle transport protein USE1</fullName>
    </recommendedName>
</protein>
<gene>
    <name evidence="12" type="ORF">SAY87_008686</name>
</gene>
<evidence type="ECO:0000313" key="13">
    <source>
        <dbReference type="Proteomes" id="UP001345219"/>
    </source>
</evidence>
<keyword evidence="4 11" id="KW-0812">Transmembrane</keyword>
<dbReference type="EMBL" id="JAXIOK010000014">
    <property type="protein sequence ID" value="KAK4754929.1"/>
    <property type="molecule type" value="Genomic_DNA"/>
</dbReference>
<keyword evidence="8 11" id="KW-1133">Transmembrane helix</keyword>
<dbReference type="GO" id="GO:0006890">
    <property type="term" value="P:retrograde vesicle-mediated transport, Golgi to endoplasmic reticulum"/>
    <property type="evidence" value="ECO:0007669"/>
    <property type="project" value="TreeGrafter"/>
</dbReference>
<comment type="subcellular location">
    <subcellularLocation>
        <location evidence="1">Endoplasmic reticulum membrane</location>
        <topology evidence="1">Single-pass type IV membrane protein</topology>
    </subcellularLocation>
</comment>
<accession>A0AAN7JWB0</accession>
<dbReference type="CDD" id="cd15860">
    <property type="entry name" value="SNARE_USE1"/>
    <property type="match status" value="1"/>
</dbReference>
<evidence type="ECO:0000256" key="4">
    <source>
        <dbReference type="ARBA" id="ARBA00022692"/>
    </source>
</evidence>
<dbReference type="AlphaFoldDB" id="A0AAN7JWB0"/>
<evidence type="ECO:0008006" key="14">
    <source>
        <dbReference type="Google" id="ProtNLM"/>
    </source>
</evidence>
<organism evidence="12 13">
    <name type="scientific">Trapa incisa</name>
    <dbReference type="NCBI Taxonomy" id="236973"/>
    <lineage>
        <taxon>Eukaryota</taxon>
        <taxon>Viridiplantae</taxon>
        <taxon>Streptophyta</taxon>
        <taxon>Embryophyta</taxon>
        <taxon>Tracheophyta</taxon>
        <taxon>Spermatophyta</taxon>
        <taxon>Magnoliopsida</taxon>
        <taxon>eudicotyledons</taxon>
        <taxon>Gunneridae</taxon>
        <taxon>Pentapetalae</taxon>
        <taxon>rosids</taxon>
        <taxon>malvids</taxon>
        <taxon>Myrtales</taxon>
        <taxon>Lythraceae</taxon>
        <taxon>Trapa</taxon>
    </lineage>
</organism>
<keyword evidence="6" id="KW-0931">ER-Golgi transport</keyword>
<dbReference type="Proteomes" id="UP001345219">
    <property type="component" value="Chromosome 8"/>
</dbReference>
<dbReference type="GO" id="GO:0005789">
    <property type="term" value="C:endoplasmic reticulum membrane"/>
    <property type="evidence" value="ECO:0007669"/>
    <property type="project" value="UniProtKB-SubCell"/>
</dbReference>
<feature type="transmembrane region" description="Helical" evidence="11">
    <location>
        <begin position="233"/>
        <end position="252"/>
    </location>
</feature>
<comment type="caution">
    <text evidence="12">The sequence shown here is derived from an EMBL/GenBank/DDBJ whole genome shotgun (WGS) entry which is preliminary data.</text>
</comment>
<dbReference type="GO" id="GO:0005484">
    <property type="term" value="F:SNAP receptor activity"/>
    <property type="evidence" value="ECO:0007669"/>
    <property type="project" value="TreeGrafter"/>
</dbReference>
<evidence type="ECO:0000256" key="10">
    <source>
        <dbReference type="SAM" id="MobiDB-lite"/>
    </source>
</evidence>
<dbReference type="GO" id="GO:0031201">
    <property type="term" value="C:SNARE complex"/>
    <property type="evidence" value="ECO:0007669"/>
    <property type="project" value="TreeGrafter"/>
</dbReference>
<evidence type="ECO:0000256" key="6">
    <source>
        <dbReference type="ARBA" id="ARBA00022892"/>
    </source>
</evidence>
<sequence length="255" mass="28365">MGISRTEVNLRRLLATAPTQQNQAKLSHVCPVKPRSERLICELSYVATLREQLEQLTEERTPEGLPRLAKVTINDYSEKIEAIASKLAAPSQDVQESRESLAMSSSQGISPQVAEVQISPLPGLRRRAVPSSHSDEKTHKDSAEDSSGPIRLDSTTQAYVEKHRNLQEDLTDEMVVLARQLKESSLLMNQSIQNTEKILDSTERAVEHSLASTGRVSARAGEIYSQSSKTSCIQWLLIFVMTIVFIMVVLLIRVT</sequence>
<evidence type="ECO:0000256" key="7">
    <source>
        <dbReference type="ARBA" id="ARBA00022927"/>
    </source>
</evidence>
<dbReference type="GO" id="GO:0015031">
    <property type="term" value="P:protein transport"/>
    <property type="evidence" value="ECO:0007669"/>
    <property type="project" value="UniProtKB-KW"/>
</dbReference>
<dbReference type="PANTHER" id="PTHR13050:SF7">
    <property type="entry name" value="VESICLE TRANSPORT PROTEIN USE1"/>
    <property type="match status" value="1"/>
</dbReference>
<evidence type="ECO:0000313" key="12">
    <source>
        <dbReference type="EMBL" id="KAK4754929.1"/>
    </source>
</evidence>